<evidence type="ECO:0000313" key="6">
    <source>
        <dbReference type="EMBL" id="OAG26427.1"/>
    </source>
</evidence>
<dbReference type="EMBL" id="KV441469">
    <property type="protein sequence ID" value="OAG26427.1"/>
    <property type="molecule type" value="Genomic_DNA"/>
</dbReference>
<feature type="compositionally biased region" description="Basic and acidic residues" evidence="4">
    <location>
        <begin position="110"/>
        <end position="120"/>
    </location>
</feature>
<dbReference type="InterPro" id="IPR037129">
    <property type="entry name" value="XPA_sf"/>
</dbReference>
<sequence>MSTRRSGRATKEVKYTSASEGSDFEDKKKRAKKQTKTAHSKEGVTTTKKTPKAARVPKKAPPKDVTKKRAAESDNENDDAIANQNDAMTTSTAPKPKRQKKDPTTLAAEAQEKKAKADKAAHKKAWQDWLSSHDNEGEMLEEEPDKHESITQTDALKKYGVKKDELNSLLRFEKKNPLYPGMMKLFLEEDVRELAFRKIGVLEGAQGDDEEIVEKGKQLWTEEHKDDVDVEEEKSVKTETKGKDAARDENADEPAKAEKPKKEDKPAKTKKQEKEKTPKQKWAAYVSENSIDEDERLAKEPLDLINQTECKNRYNLTPRDLACLPYFPKKNPAYGNTMKIFKESVVKSLAYRKTAVLAGLEDDGKDDEGLLEKGQKLFEEQSDPDQDE</sequence>
<dbReference type="Gene3D" id="3.90.530.10">
    <property type="entry name" value="XPA C-terminal domain"/>
    <property type="match status" value="2"/>
</dbReference>
<reference evidence="6 7" key="1">
    <citation type="submission" date="2016-05" db="EMBL/GenBank/DDBJ databases">
        <title>Comparative analysis of secretome profiles of manganese(II)-oxidizing ascomycete fungi.</title>
        <authorList>
            <consortium name="DOE Joint Genome Institute"/>
            <person name="Zeiner C.A."/>
            <person name="Purvine S.O."/>
            <person name="Zink E.M."/>
            <person name="Wu S."/>
            <person name="Pasa-Tolic L."/>
            <person name="Chaput D.L."/>
            <person name="Haridas S."/>
            <person name="Grigoriev I.V."/>
            <person name="Santelli C.M."/>
            <person name="Hansel C.M."/>
        </authorList>
    </citation>
    <scope>NUCLEOTIDE SEQUENCE [LARGE SCALE GENOMIC DNA]</scope>
    <source>
        <strain evidence="6 7">SRC1lrK2f</strain>
    </source>
</reference>
<feature type="compositionally biased region" description="Basic and acidic residues" evidence="4">
    <location>
        <begin position="215"/>
        <end position="278"/>
    </location>
</feature>
<accession>A0A177E371</accession>
<dbReference type="Pfam" id="PF05181">
    <property type="entry name" value="XPA_C"/>
    <property type="match status" value="2"/>
</dbReference>
<feature type="compositionally biased region" description="Basic and acidic residues" evidence="4">
    <location>
        <begin position="61"/>
        <end position="72"/>
    </location>
</feature>
<keyword evidence="3" id="KW-0539">Nucleus</keyword>
<dbReference type="AlphaFoldDB" id="A0A177E371"/>
<name>A0A177E371_ALTAL</name>
<evidence type="ECO:0000256" key="1">
    <source>
        <dbReference type="ARBA" id="ARBA00004123"/>
    </source>
</evidence>
<protein>
    <recommendedName>
        <fullName evidence="5">XPA C-terminal domain-containing protein</fullName>
    </recommendedName>
</protein>
<feature type="compositionally biased region" description="Basic residues" evidence="4">
    <location>
        <begin position="29"/>
        <end position="38"/>
    </location>
</feature>
<dbReference type="RefSeq" id="XP_018391848.1">
    <property type="nucleotide sequence ID" value="XM_018531866.1"/>
</dbReference>
<dbReference type="InterPro" id="IPR009061">
    <property type="entry name" value="DNA-bd_dom_put_sf"/>
</dbReference>
<organism evidence="6 7">
    <name type="scientific">Alternaria alternata</name>
    <name type="common">Alternaria rot fungus</name>
    <name type="synonym">Torula alternata</name>
    <dbReference type="NCBI Taxonomy" id="5599"/>
    <lineage>
        <taxon>Eukaryota</taxon>
        <taxon>Fungi</taxon>
        <taxon>Dikarya</taxon>
        <taxon>Ascomycota</taxon>
        <taxon>Pezizomycotina</taxon>
        <taxon>Dothideomycetes</taxon>
        <taxon>Pleosporomycetidae</taxon>
        <taxon>Pleosporales</taxon>
        <taxon>Pleosporineae</taxon>
        <taxon>Pleosporaceae</taxon>
        <taxon>Alternaria</taxon>
        <taxon>Alternaria sect. Alternaria</taxon>
        <taxon>Alternaria alternata complex</taxon>
    </lineage>
</organism>
<dbReference type="VEuPathDB" id="FungiDB:CC77DRAFT_48504"/>
<evidence type="ECO:0000259" key="5">
    <source>
        <dbReference type="Pfam" id="PF05181"/>
    </source>
</evidence>
<comment type="subcellular location">
    <subcellularLocation>
        <location evidence="1">Nucleus</location>
    </subcellularLocation>
</comment>
<dbReference type="KEGG" id="aalt:CC77DRAFT_48504"/>
<dbReference type="SUPFAM" id="SSF46955">
    <property type="entry name" value="Putative DNA-binding domain"/>
    <property type="match status" value="2"/>
</dbReference>
<proteinExistence type="predicted"/>
<evidence type="ECO:0000313" key="7">
    <source>
        <dbReference type="Proteomes" id="UP000077248"/>
    </source>
</evidence>
<feature type="region of interest" description="Disordered" evidence="4">
    <location>
        <begin position="215"/>
        <end position="292"/>
    </location>
</feature>
<feature type="domain" description="XPA C-terminal" evidence="5">
    <location>
        <begin position="146"/>
        <end position="191"/>
    </location>
</feature>
<keyword evidence="2" id="KW-0862">Zinc</keyword>
<dbReference type="InterPro" id="IPR022656">
    <property type="entry name" value="XPA_C"/>
</dbReference>
<gene>
    <name evidence="6" type="ORF">CC77DRAFT_48504</name>
</gene>
<feature type="compositionally biased region" description="Basic residues" evidence="4">
    <location>
        <begin position="49"/>
        <end position="60"/>
    </location>
</feature>
<feature type="compositionally biased region" description="Polar residues" evidence="4">
    <location>
        <begin position="82"/>
        <end position="93"/>
    </location>
</feature>
<dbReference type="GO" id="GO:0005634">
    <property type="term" value="C:nucleus"/>
    <property type="evidence" value="ECO:0007669"/>
    <property type="project" value="UniProtKB-SubCell"/>
</dbReference>
<feature type="region of interest" description="Disordered" evidence="4">
    <location>
        <begin position="1"/>
        <end position="150"/>
    </location>
</feature>
<feature type="domain" description="XPA C-terminal" evidence="5">
    <location>
        <begin position="303"/>
        <end position="343"/>
    </location>
</feature>
<dbReference type="GeneID" id="29117460"/>
<evidence type="ECO:0000256" key="2">
    <source>
        <dbReference type="ARBA" id="ARBA00022833"/>
    </source>
</evidence>
<keyword evidence="7" id="KW-1185">Reference proteome</keyword>
<dbReference type="Proteomes" id="UP000077248">
    <property type="component" value="Unassembled WGS sequence"/>
</dbReference>
<evidence type="ECO:0000256" key="3">
    <source>
        <dbReference type="ARBA" id="ARBA00023242"/>
    </source>
</evidence>
<dbReference type="OMA" id="EPEREDC"/>
<evidence type="ECO:0000256" key="4">
    <source>
        <dbReference type="SAM" id="MobiDB-lite"/>
    </source>
</evidence>
<dbReference type="CDD" id="cd21075">
    <property type="entry name" value="DBD_XPA-like"/>
    <property type="match status" value="2"/>
</dbReference>